<feature type="domain" description="HTH luxR-type" evidence="7">
    <location>
        <begin position="143"/>
        <end position="201"/>
    </location>
</feature>
<dbReference type="EMBL" id="QUNO01000037">
    <property type="protein sequence ID" value="REH18126.1"/>
    <property type="molecule type" value="Genomic_DNA"/>
</dbReference>
<dbReference type="PANTHER" id="PTHR43133">
    <property type="entry name" value="RNA POLYMERASE ECF-TYPE SIGMA FACTO"/>
    <property type="match status" value="1"/>
</dbReference>
<dbReference type="SUPFAM" id="SSF88946">
    <property type="entry name" value="Sigma2 domain of RNA polymerase sigma factors"/>
    <property type="match status" value="1"/>
</dbReference>
<dbReference type="SUPFAM" id="SSF88659">
    <property type="entry name" value="Sigma3 and sigma4 domains of RNA polymerase sigma factors"/>
    <property type="match status" value="1"/>
</dbReference>
<dbReference type="InterPro" id="IPR007627">
    <property type="entry name" value="RNA_pol_sigma70_r2"/>
</dbReference>
<evidence type="ECO:0000256" key="1">
    <source>
        <dbReference type="ARBA" id="ARBA00010641"/>
    </source>
</evidence>
<dbReference type="Pfam" id="PF08281">
    <property type="entry name" value="Sigma70_r4_2"/>
    <property type="match status" value="1"/>
</dbReference>
<dbReference type="InterPro" id="IPR013325">
    <property type="entry name" value="RNA_pol_sigma_r2"/>
</dbReference>
<dbReference type="CDD" id="cd06171">
    <property type="entry name" value="Sigma70_r4"/>
    <property type="match status" value="1"/>
</dbReference>
<evidence type="ECO:0000256" key="3">
    <source>
        <dbReference type="ARBA" id="ARBA00023082"/>
    </source>
</evidence>
<evidence type="ECO:0000259" key="7">
    <source>
        <dbReference type="SMART" id="SM00421"/>
    </source>
</evidence>
<dbReference type="GO" id="GO:0006352">
    <property type="term" value="P:DNA-templated transcription initiation"/>
    <property type="evidence" value="ECO:0007669"/>
    <property type="project" value="InterPro"/>
</dbReference>
<keyword evidence="3 6" id="KW-0731">Sigma factor</keyword>
<keyword evidence="5 6" id="KW-0804">Transcription</keyword>
<dbReference type="InterPro" id="IPR036388">
    <property type="entry name" value="WH-like_DNA-bd_sf"/>
</dbReference>
<dbReference type="PANTHER" id="PTHR43133:SF46">
    <property type="entry name" value="RNA POLYMERASE SIGMA-70 FACTOR ECF SUBFAMILY"/>
    <property type="match status" value="1"/>
</dbReference>
<dbReference type="InterPro" id="IPR013249">
    <property type="entry name" value="RNA_pol_sigma70_r4_t2"/>
</dbReference>
<evidence type="ECO:0000256" key="2">
    <source>
        <dbReference type="ARBA" id="ARBA00023015"/>
    </source>
</evidence>
<comment type="similarity">
    <text evidence="1 6">Belongs to the sigma-70 factor family. ECF subfamily.</text>
</comment>
<evidence type="ECO:0000256" key="5">
    <source>
        <dbReference type="ARBA" id="ARBA00023163"/>
    </source>
</evidence>
<dbReference type="Gene3D" id="1.10.1740.10">
    <property type="match status" value="1"/>
</dbReference>
<keyword evidence="4 6" id="KW-0238">DNA-binding</keyword>
<sequence>MTTEVARGVRARSGSADNADEERALLRAIASRDEQALHDLYRRRSRELLAYLIGLCPDEQIAQELLQDTMLKVWHHAKDFRAESSVRTWLYAIARRTARDFLRASRPTSVSDERLVDEAGSRVDEPEAVVLARADAESVIAGFAALSALHREVLLLVAYRGLSVRETAQVLGIAEGTVKSRLHHARQALTAQLGVEIGSVGHEG</sequence>
<dbReference type="PROSITE" id="PS01063">
    <property type="entry name" value="SIGMA70_ECF"/>
    <property type="match status" value="1"/>
</dbReference>
<organism evidence="8 9">
    <name type="scientific">Kutzneria buriramensis</name>
    <dbReference type="NCBI Taxonomy" id="1045776"/>
    <lineage>
        <taxon>Bacteria</taxon>
        <taxon>Bacillati</taxon>
        <taxon>Actinomycetota</taxon>
        <taxon>Actinomycetes</taxon>
        <taxon>Pseudonocardiales</taxon>
        <taxon>Pseudonocardiaceae</taxon>
        <taxon>Kutzneria</taxon>
    </lineage>
</organism>
<evidence type="ECO:0000313" key="9">
    <source>
        <dbReference type="Proteomes" id="UP000256269"/>
    </source>
</evidence>
<dbReference type="InterPro" id="IPR013324">
    <property type="entry name" value="RNA_pol_sigma_r3/r4-like"/>
</dbReference>
<dbReference type="GO" id="GO:0003677">
    <property type="term" value="F:DNA binding"/>
    <property type="evidence" value="ECO:0007669"/>
    <property type="project" value="UniProtKB-KW"/>
</dbReference>
<keyword evidence="2 6" id="KW-0805">Transcription regulation</keyword>
<dbReference type="Gene3D" id="1.10.10.10">
    <property type="entry name" value="Winged helix-like DNA-binding domain superfamily/Winged helix DNA-binding domain"/>
    <property type="match status" value="1"/>
</dbReference>
<dbReference type="RefSeq" id="WP_170218246.1">
    <property type="nucleotide sequence ID" value="NZ_CP144375.1"/>
</dbReference>
<dbReference type="GO" id="GO:0016987">
    <property type="term" value="F:sigma factor activity"/>
    <property type="evidence" value="ECO:0007669"/>
    <property type="project" value="UniProtKB-KW"/>
</dbReference>
<evidence type="ECO:0000256" key="4">
    <source>
        <dbReference type="ARBA" id="ARBA00023125"/>
    </source>
</evidence>
<dbReference type="Proteomes" id="UP000256269">
    <property type="component" value="Unassembled WGS sequence"/>
</dbReference>
<reference evidence="8 9" key="1">
    <citation type="submission" date="2018-08" db="EMBL/GenBank/DDBJ databases">
        <title>Genomic Encyclopedia of Archaeal and Bacterial Type Strains, Phase II (KMG-II): from individual species to whole genera.</title>
        <authorList>
            <person name="Goeker M."/>
        </authorList>
    </citation>
    <scope>NUCLEOTIDE SEQUENCE [LARGE SCALE GENOMIC DNA]</scope>
    <source>
        <strain evidence="8 9">DSM 45791</strain>
    </source>
</reference>
<name>A0A3E0G801_9PSEU</name>
<dbReference type="AlphaFoldDB" id="A0A3E0G801"/>
<evidence type="ECO:0000256" key="6">
    <source>
        <dbReference type="RuleBase" id="RU000716"/>
    </source>
</evidence>
<proteinExistence type="inferred from homology"/>
<dbReference type="Pfam" id="PF04542">
    <property type="entry name" value="Sigma70_r2"/>
    <property type="match status" value="1"/>
</dbReference>
<protein>
    <recommendedName>
        <fullName evidence="6">RNA polymerase sigma factor</fullName>
    </recommendedName>
</protein>
<dbReference type="InterPro" id="IPR000838">
    <property type="entry name" value="RNA_pol_sigma70_ECF_CS"/>
</dbReference>
<comment type="caution">
    <text evidence="8">The sequence shown here is derived from an EMBL/GenBank/DDBJ whole genome shotgun (WGS) entry which is preliminary data.</text>
</comment>
<dbReference type="InterPro" id="IPR000792">
    <property type="entry name" value="Tscrpt_reg_LuxR_C"/>
</dbReference>
<gene>
    <name evidence="8" type="ORF">BCF44_13713</name>
</gene>
<evidence type="ECO:0000313" key="8">
    <source>
        <dbReference type="EMBL" id="REH18126.1"/>
    </source>
</evidence>
<dbReference type="InterPro" id="IPR014284">
    <property type="entry name" value="RNA_pol_sigma-70_dom"/>
</dbReference>
<keyword evidence="9" id="KW-1185">Reference proteome</keyword>
<dbReference type="InterPro" id="IPR039425">
    <property type="entry name" value="RNA_pol_sigma-70-like"/>
</dbReference>
<dbReference type="NCBIfam" id="TIGR02937">
    <property type="entry name" value="sigma70-ECF"/>
    <property type="match status" value="1"/>
</dbReference>
<dbReference type="GO" id="GO:0006950">
    <property type="term" value="P:response to stress"/>
    <property type="evidence" value="ECO:0007669"/>
    <property type="project" value="UniProtKB-ARBA"/>
</dbReference>
<dbReference type="SMART" id="SM00421">
    <property type="entry name" value="HTH_LUXR"/>
    <property type="match status" value="1"/>
</dbReference>
<accession>A0A3E0G801</accession>